<dbReference type="RefSeq" id="WP_188573241.1">
    <property type="nucleotide sequence ID" value="NZ_BMFW01000031.1"/>
</dbReference>
<feature type="transmembrane region" description="Helical" evidence="1">
    <location>
        <begin position="15"/>
        <end position="36"/>
    </location>
</feature>
<feature type="transmembrane region" description="Helical" evidence="1">
    <location>
        <begin position="48"/>
        <end position="73"/>
    </location>
</feature>
<feature type="transmembrane region" description="Helical" evidence="1">
    <location>
        <begin position="94"/>
        <end position="114"/>
    </location>
</feature>
<dbReference type="EMBL" id="BMFW01000031">
    <property type="protein sequence ID" value="GGI01048.1"/>
    <property type="molecule type" value="Genomic_DNA"/>
</dbReference>
<dbReference type="InterPro" id="IPR003675">
    <property type="entry name" value="Rce1/LyrA-like_dom"/>
</dbReference>
<sequence length="309" mass="33941">MHDLKGSLRKHPLPWYYGMTFLLSWGAIVLAVWVVTGGLSPTPEQFQLTIPVTVPAMLLGPALASLVLTGIVAGRAGYRDLWARLLAWQVGGRWYLFALLAAPLTLAVPVLVLWLSSLDYAPRIATEPDRAGTLVTAVVLGLGVGLLEEIGWTGFAVPRARQHHSVLWTGLLVGVLWGAWHFFVNYWGGGGTNGGVPLGIFMSLWLVSVLVGQLTAYRVLMVWVYDHTGSVLVAALMHASLAAFQFILNPLTPGVPQQVYPWGQAAAMWLLVGAVALTSREEMTGPRRFLPIHVRSRHRPPRRSPRRRR</sequence>
<evidence type="ECO:0000259" key="2">
    <source>
        <dbReference type="Pfam" id="PF02517"/>
    </source>
</evidence>
<dbReference type="InterPro" id="IPR042150">
    <property type="entry name" value="MmRce1-like"/>
</dbReference>
<feature type="transmembrane region" description="Helical" evidence="1">
    <location>
        <begin position="196"/>
        <end position="217"/>
    </location>
</feature>
<gene>
    <name evidence="3" type="ORF">GCM10007170_39600</name>
</gene>
<dbReference type="PANTHER" id="PTHR35797:SF1">
    <property type="entry name" value="PROTEASE"/>
    <property type="match status" value="1"/>
</dbReference>
<keyword evidence="1" id="KW-0812">Transmembrane</keyword>
<organism evidence="3 4">
    <name type="scientific">Arthrobacter liuii</name>
    <dbReference type="NCBI Taxonomy" id="1476996"/>
    <lineage>
        <taxon>Bacteria</taxon>
        <taxon>Bacillati</taxon>
        <taxon>Actinomycetota</taxon>
        <taxon>Actinomycetes</taxon>
        <taxon>Micrococcales</taxon>
        <taxon>Micrococcaceae</taxon>
        <taxon>Arthrobacter</taxon>
    </lineage>
</organism>
<evidence type="ECO:0000256" key="1">
    <source>
        <dbReference type="SAM" id="Phobius"/>
    </source>
</evidence>
<dbReference type="Pfam" id="PF02517">
    <property type="entry name" value="Rce1-like"/>
    <property type="match status" value="1"/>
</dbReference>
<dbReference type="Proteomes" id="UP000643279">
    <property type="component" value="Unassembled WGS sequence"/>
</dbReference>
<keyword evidence="4" id="KW-1185">Reference proteome</keyword>
<accession>A0ABQ2AZX0</accession>
<keyword evidence="1" id="KW-1133">Transmembrane helix</keyword>
<protein>
    <recommendedName>
        <fullName evidence="2">CAAX prenyl protease 2/Lysostaphin resistance protein A-like domain-containing protein</fullName>
    </recommendedName>
</protein>
<reference evidence="4" key="1">
    <citation type="journal article" date="2019" name="Int. J. Syst. Evol. Microbiol.">
        <title>The Global Catalogue of Microorganisms (GCM) 10K type strain sequencing project: providing services to taxonomists for standard genome sequencing and annotation.</title>
        <authorList>
            <consortium name="The Broad Institute Genomics Platform"/>
            <consortium name="The Broad Institute Genome Sequencing Center for Infectious Disease"/>
            <person name="Wu L."/>
            <person name="Ma J."/>
        </authorList>
    </citation>
    <scope>NUCLEOTIDE SEQUENCE [LARGE SCALE GENOMIC DNA]</scope>
    <source>
        <strain evidence="4">CGMCC 1.12778</strain>
    </source>
</reference>
<evidence type="ECO:0000313" key="4">
    <source>
        <dbReference type="Proteomes" id="UP000643279"/>
    </source>
</evidence>
<name>A0ABQ2AZX0_9MICC</name>
<feature type="transmembrane region" description="Helical" evidence="1">
    <location>
        <begin position="166"/>
        <end position="184"/>
    </location>
</feature>
<dbReference type="PANTHER" id="PTHR35797">
    <property type="entry name" value="PROTEASE-RELATED"/>
    <property type="match status" value="1"/>
</dbReference>
<feature type="transmembrane region" description="Helical" evidence="1">
    <location>
        <begin position="259"/>
        <end position="278"/>
    </location>
</feature>
<proteinExistence type="predicted"/>
<feature type="domain" description="CAAX prenyl protease 2/Lysostaphin resistance protein A-like" evidence="2">
    <location>
        <begin position="133"/>
        <end position="241"/>
    </location>
</feature>
<comment type="caution">
    <text evidence="3">The sequence shown here is derived from an EMBL/GenBank/DDBJ whole genome shotgun (WGS) entry which is preliminary data.</text>
</comment>
<evidence type="ECO:0000313" key="3">
    <source>
        <dbReference type="EMBL" id="GGI01048.1"/>
    </source>
</evidence>
<feature type="transmembrane region" description="Helical" evidence="1">
    <location>
        <begin position="229"/>
        <end position="247"/>
    </location>
</feature>
<feature type="transmembrane region" description="Helical" evidence="1">
    <location>
        <begin position="134"/>
        <end position="154"/>
    </location>
</feature>
<keyword evidence="1" id="KW-0472">Membrane</keyword>